<dbReference type="Proteomes" id="UP000478837">
    <property type="component" value="Unassembled WGS sequence"/>
</dbReference>
<evidence type="ECO:0000313" key="1">
    <source>
        <dbReference type="EMBL" id="NDW22676.1"/>
    </source>
</evidence>
<reference evidence="1 2" key="1">
    <citation type="submission" date="2020-01" db="EMBL/GenBank/DDBJ databases">
        <title>Genomes of bacteria type strains.</title>
        <authorList>
            <person name="Chen J."/>
            <person name="Zhu S."/>
            <person name="Yang J."/>
        </authorList>
    </citation>
    <scope>NUCLEOTIDE SEQUENCE [LARGE SCALE GENOMIC DNA]</scope>
    <source>
        <strain evidence="1 2">LMG 22958</strain>
    </source>
</reference>
<accession>A0A6L9MWY8</accession>
<keyword evidence="2" id="KW-1185">Reference proteome</keyword>
<sequence length="161" mass="18057">MTSPQRTLINLEILSDDINQLESSQLNGSLHFKLLSDFLLRLTELSQSVQSDTEASVKQLLKGSVLDGAIGRKSMLVVYIKLINYVITAWDATLKAESIINDNFDDSADVRLELLQVKAIKAKAQLKTVASAMGEQDYKTFCTMLGLTAEKWQWDTLRARF</sequence>
<protein>
    <submittedName>
        <fullName evidence="1">Uncharacterized protein</fullName>
    </submittedName>
</protein>
<dbReference type="EMBL" id="JAAAWP010000009">
    <property type="protein sequence ID" value="NDW22676.1"/>
    <property type="molecule type" value="Genomic_DNA"/>
</dbReference>
<dbReference type="AlphaFoldDB" id="A0A6L9MWY8"/>
<proteinExistence type="predicted"/>
<organism evidence="1 2">
    <name type="scientific">Alteromonas hispanica</name>
    <dbReference type="NCBI Taxonomy" id="315421"/>
    <lineage>
        <taxon>Bacteria</taxon>
        <taxon>Pseudomonadati</taxon>
        <taxon>Pseudomonadota</taxon>
        <taxon>Gammaproteobacteria</taxon>
        <taxon>Alteromonadales</taxon>
        <taxon>Alteromonadaceae</taxon>
        <taxon>Alteromonas/Salinimonas group</taxon>
        <taxon>Alteromonas</taxon>
    </lineage>
</organism>
<comment type="caution">
    <text evidence="1">The sequence shown here is derived from an EMBL/GenBank/DDBJ whole genome shotgun (WGS) entry which is preliminary data.</text>
</comment>
<gene>
    <name evidence="1" type="ORF">GTW09_14195</name>
</gene>
<name>A0A6L9MWY8_9ALTE</name>
<evidence type="ECO:0000313" key="2">
    <source>
        <dbReference type="Proteomes" id="UP000478837"/>
    </source>
</evidence>
<dbReference type="RefSeq" id="WP_163112422.1">
    <property type="nucleotide sequence ID" value="NZ_JAAAWP010000009.1"/>
</dbReference>